<evidence type="ECO:0000313" key="1">
    <source>
        <dbReference type="EMBL" id="KAJ8684966.1"/>
    </source>
</evidence>
<comment type="caution">
    <text evidence="1">The sequence shown here is derived from an EMBL/GenBank/DDBJ whole genome shotgun (WGS) entry which is preliminary data.</text>
</comment>
<gene>
    <name evidence="1" type="ORF">QAD02_020759</name>
</gene>
<name>A0ACC2PNA0_9HYME</name>
<proteinExistence type="predicted"/>
<organism evidence="1 2">
    <name type="scientific">Eretmocerus hayati</name>
    <dbReference type="NCBI Taxonomy" id="131215"/>
    <lineage>
        <taxon>Eukaryota</taxon>
        <taxon>Metazoa</taxon>
        <taxon>Ecdysozoa</taxon>
        <taxon>Arthropoda</taxon>
        <taxon>Hexapoda</taxon>
        <taxon>Insecta</taxon>
        <taxon>Pterygota</taxon>
        <taxon>Neoptera</taxon>
        <taxon>Endopterygota</taxon>
        <taxon>Hymenoptera</taxon>
        <taxon>Apocrita</taxon>
        <taxon>Proctotrupomorpha</taxon>
        <taxon>Chalcidoidea</taxon>
        <taxon>Aphelinidae</taxon>
        <taxon>Aphelininae</taxon>
        <taxon>Eretmocerus</taxon>
    </lineage>
</organism>
<reference evidence="1" key="1">
    <citation type="submission" date="2023-04" db="EMBL/GenBank/DDBJ databases">
        <title>A chromosome-level genome assembly of the parasitoid wasp Eretmocerus hayati.</title>
        <authorList>
            <person name="Zhong Y."/>
            <person name="Liu S."/>
            <person name="Liu Y."/>
        </authorList>
    </citation>
    <scope>NUCLEOTIDE SEQUENCE</scope>
    <source>
        <strain evidence="1">ZJU_SS_LIU_2023</strain>
    </source>
</reference>
<accession>A0ACC2PNA0</accession>
<sequence>MGRRKKHTGLSKSQLNRNVRKWIENTQKNPKTPGNLPQINSKASEADWVDEEMPLQDENLRELKRKPKPTVKNAETQPAESVVQDSGMGCACDPPAIRNLEETTDLQSIMDSITPENMTFRDRIAKWADHTVSEHKVNELLLILRDQGLDVPQTAKTLRKTRGVKTAIRKCAPGEYFHYGLQKALEEQIKKYNLPVGVKIKYDINIDGLKVNDRSQRTLWPVLGKITGIKRETKPFVIGIYHGFSKPRSAKTFLKDFIKESKKLESHGFSFNGKHYTCSLRCAICDAPARSFVKCVAQHNGFYGCEKCCAKGKNINGRMTYARLNARKRTNFDFRRRKQKLHHRKRSIFEWLKSLNMIKAFVLDPMHMVYLGDVKYLLNLLAEFCNSPDIDVNVDFDSFNVALEEIEKWIPAEFSKKIVKDLKKLGKWKATHARFFLLYASIALAHKFLPPRYAEHLYKLTCAIRILSDPDQYIINNDFANELLRSFVRDFKILYGKEYLVYNIHNLIHLAEEALRNGPLDSFSAFPFENFMRILKSYLRKPESPLQQIHLCLVQQANFIEEEDVKILPIESGRIVCDLPFGSYGGFTKIEFEGYELSTSPPNNVCVLDDGTIVAIDYMAYKDDDRIIIGKRFEEKKDISYYPVPSTSHFSISIVSKLSTYVEFWKMSSIYRKAVTLVHGQTCYVIPLLHGTNQF</sequence>
<dbReference type="EMBL" id="CM056741">
    <property type="protein sequence ID" value="KAJ8684966.1"/>
    <property type="molecule type" value="Genomic_DNA"/>
</dbReference>
<protein>
    <submittedName>
        <fullName evidence="1">Uncharacterized protein</fullName>
    </submittedName>
</protein>
<dbReference type="Proteomes" id="UP001239111">
    <property type="component" value="Chromosome 1"/>
</dbReference>
<keyword evidence="2" id="KW-1185">Reference proteome</keyword>
<evidence type="ECO:0000313" key="2">
    <source>
        <dbReference type="Proteomes" id="UP001239111"/>
    </source>
</evidence>